<dbReference type="GO" id="GO:0006631">
    <property type="term" value="P:fatty acid metabolic process"/>
    <property type="evidence" value="ECO:0007669"/>
    <property type="project" value="TreeGrafter"/>
</dbReference>
<comment type="subcellular location">
    <subcellularLocation>
        <location evidence="1">Endomembrane system</location>
        <topology evidence="1">Peripheral membrane protein</topology>
    </subcellularLocation>
</comment>
<keyword evidence="8" id="KW-1185">Reference proteome</keyword>
<name>A0A1U7LGQ8_NEOID</name>
<proteinExistence type="inferred from homology"/>
<keyword evidence="4" id="KW-0472">Membrane</keyword>
<sequence>MSPSVPSEMLVRVVPDGELAIGDRNLTINDPQHFLDDPLNFMKEVKRYYSGDGWRSYNNYIGQPICYDGFSDRMQTKIVNSIAVTMKVKQLARERVLSDPSIHPSKREQAQKMWEARLLDVVNSVADRMIAKFNSPGFLKGACFLVNQILIRMYHQGIFINNIDLERLKQTAIHAARNKQSLILLPSHRIFINNIDLERLKQTAIHAARNKQSLILLPSHRSHIDYVTMQFIFYRLGLSLPTVVAGDNLNIPVLGSFLQHAGAFYIRRAWGDDQLYSTICQAYIDILLSRGYNFECFIEGGRSRTGKLLSPKLGILKLVVDTIINGRVKDCWIVPISMQYDKVIETESYVNELLGKPKKKESLGNLFSASSSLSLQMGRVDVRFGEPCSLQAFIKDHGSRHAKALGKQKTPKQLWLDKEFQSRLLRTLGYKVLGDINAASVVMPTSLVGTIILTLRGRGVGRKELIRRVEWLRARIILKNGRVADFGGMETGVVIDRALEVLGSLVGEGTGLLERTFYPVDRFELSLYRNQVIHLFVPECIIVASMYTKIKQGGGPLIQRISYQELFSQANFLSQLLREEFVYDTSGLKVNLDNALESLEGDDVIKIDSGFVELSTSERLGGRTNFDFYCFMIWPFIETYWLAATSLFALTPPIENLTKENGKLEDVPTMWVDTKQFHNMTQLLGKTLYHQGDLSYLEAVNIETLKNAFTRFEAEGLIIVRRTKGDKVPPMMTIHPDYQPTRNEEGQVMPTGRLWKMVEYIAISRREGKNRRDSATVSSRVLAMADLIGQNLNSEIASAKQAAMSTGSLVDVSSLDKLTKHKKLRKEKAML</sequence>
<dbReference type="GO" id="GO:0031966">
    <property type="term" value="C:mitochondrial membrane"/>
    <property type="evidence" value="ECO:0007669"/>
    <property type="project" value="TreeGrafter"/>
</dbReference>
<evidence type="ECO:0000259" key="6">
    <source>
        <dbReference type="SMART" id="SM00563"/>
    </source>
</evidence>
<dbReference type="AlphaFoldDB" id="A0A1U7LGQ8"/>
<comment type="caution">
    <text evidence="7">The sequence shown here is derived from an EMBL/GenBank/DDBJ whole genome shotgun (WGS) entry which is preliminary data.</text>
</comment>
<dbReference type="PANTHER" id="PTHR12563">
    <property type="entry name" value="GLYCEROL-3-PHOSPHATE ACYLTRANSFERASE"/>
    <property type="match status" value="1"/>
</dbReference>
<dbReference type="GO" id="GO:0019432">
    <property type="term" value="P:triglyceride biosynthetic process"/>
    <property type="evidence" value="ECO:0007669"/>
    <property type="project" value="TreeGrafter"/>
</dbReference>
<dbReference type="InterPro" id="IPR041728">
    <property type="entry name" value="GPAT/DHAPAT_LPLAT"/>
</dbReference>
<dbReference type="OrthoDB" id="10255570at2759"/>
<dbReference type="EMBL" id="LXFE01004231">
    <property type="protein sequence ID" value="OLL21829.1"/>
    <property type="molecule type" value="Genomic_DNA"/>
</dbReference>
<evidence type="ECO:0000313" key="7">
    <source>
        <dbReference type="EMBL" id="OLL21829.1"/>
    </source>
</evidence>
<dbReference type="InterPro" id="IPR045520">
    <property type="entry name" value="GPAT/DHAPAT_C"/>
</dbReference>
<dbReference type="GO" id="GO:0012505">
    <property type="term" value="C:endomembrane system"/>
    <property type="evidence" value="ECO:0007669"/>
    <property type="project" value="UniProtKB-SubCell"/>
</dbReference>
<dbReference type="CDD" id="cd07993">
    <property type="entry name" value="LPLAT_DHAPAT-like"/>
    <property type="match status" value="1"/>
</dbReference>
<dbReference type="SUPFAM" id="SSF69593">
    <property type="entry name" value="Glycerol-3-phosphate (1)-acyltransferase"/>
    <property type="match status" value="1"/>
</dbReference>
<dbReference type="GO" id="GO:0008654">
    <property type="term" value="P:phospholipid biosynthetic process"/>
    <property type="evidence" value="ECO:0007669"/>
    <property type="project" value="TreeGrafter"/>
</dbReference>
<protein>
    <submittedName>
        <fullName evidence="7">Glycerol-3-phosphate acyltransferase</fullName>
    </submittedName>
</protein>
<evidence type="ECO:0000256" key="1">
    <source>
        <dbReference type="ARBA" id="ARBA00004184"/>
    </source>
</evidence>
<dbReference type="InterPro" id="IPR022284">
    <property type="entry name" value="GPAT/DHAPAT"/>
</dbReference>
<gene>
    <name evidence="7" type="ORF">NEOLI_004748</name>
</gene>
<dbReference type="STRING" id="1198029.A0A1U7LGQ8"/>
<organism evidence="7 8">
    <name type="scientific">Neolecta irregularis (strain DAH-3)</name>
    <dbReference type="NCBI Taxonomy" id="1198029"/>
    <lineage>
        <taxon>Eukaryota</taxon>
        <taxon>Fungi</taxon>
        <taxon>Dikarya</taxon>
        <taxon>Ascomycota</taxon>
        <taxon>Taphrinomycotina</taxon>
        <taxon>Neolectales</taxon>
        <taxon>Neolectaceae</taxon>
        <taxon>Neolecta</taxon>
    </lineage>
</organism>
<dbReference type="Pfam" id="PF19277">
    <property type="entry name" value="GPAT_C"/>
    <property type="match status" value="1"/>
</dbReference>
<dbReference type="Pfam" id="PF01553">
    <property type="entry name" value="Acyltransferase"/>
    <property type="match status" value="1"/>
</dbReference>
<comment type="similarity">
    <text evidence="2">Belongs to the GPAT/DAPAT family.</text>
</comment>
<evidence type="ECO:0000313" key="8">
    <source>
        <dbReference type="Proteomes" id="UP000186594"/>
    </source>
</evidence>
<keyword evidence="5 7" id="KW-0012">Acyltransferase</keyword>
<dbReference type="GO" id="GO:0006072">
    <property type="term" value="P:glycerol-3-phosphate metabolic process"/>
    <property type="evidence" value="ECO:0007669"/>
    <property type="project" value="TreeGrafter"/>
</dbReference>
<evidence type="ECO:0000256" key="2">
    <source>
        <dbReference type="ARBA" id="ARBA00007937"/>
    </source>
</evidence>
<feature type="domain" description="Phospholipid/glycerol acyltransferase" evidence="6">
    <location>
        <begin position="214"/>
        <end position="341"/>
    </location>
</feature>
<dbReference type="PANTHER" id="PTHR12563:SF17">
    <property type="entry name" value="DIHYDROXYACETONE PHOSPHATE ACYLTRANSFERASE"/>
    <property type="match status" value="1"/>
</dbReference>
<keyword evidence="3 7" id="KW-0808">Transferase</keyword>
<dbReference type="GO" id="GO:0004366">
    <property type="term" value="F:glycerol-3-phosphate O-acyltransferase activity"/>
    <property type="evidence" value="ECO:0007669"/>
    <property type="project" value="TreeGrafter"/>
</dbReference>
<dbReference type="SMART" id="SM00563">
    <property type="entry name" value="PlsC"/>
    <property type="match status" value="1"/>
</dbReference>
<dbReference type="Proteomes" id="UP000186594">
    <property type="component" value="Unassembled WGS sequence"/>
</dbReference>
<accession>A0A1U7LGQ8</accession>
<dbReference type="OMA" id="ENMICKM"/>
<evidence type="ECO:0000256" key="4">
    <source>
        <dbReference type="ARBA" id="ARBA00023136"/>
    </source>
</evidence>
<evidence type="ECO:0000256" key="5">
    <source>
        <dbReference type="ARBA" id="ARBA00023315"/>
    </source>
</evidence>
<dbReference type="InterPro" id="IPR002123">
    <property type="entry name" value="Plipid/glycerol_acylTrfase"/>
</dbReference>
<evidence type="ECO:0000256" key="3">
    <source>
        <dbReference type="ARBA" id="ARBA00022679"/>
    </source>
</evidence>
<reference evidence="7 8" key="1">
    <citation type="submission" date="2016-04" db="EMBL/GenBank/DDBJ databases">
        <title>Evolutionary innovation and constraint leading to complex multicellularity in the Ascomycota.</title>
        <authorList>
            <person name="Cisse O."/>
            <person name="Nguyen A."/>
            <person name="Hewitt D.A."/>
            <person name="Jedd G."/>
            <person name="Stajich J.E."/>
        </authorList>
    </citation>
    <scope>NUCLEOTIDE SEQUENCE [LARGE SCALE GENOMIC DNA]</scope>
    <source>
        <strain evidence="7 8">DAH-3</strain>
    </source>
</reference>